<dbReference type="PANTHER" id="PTHR44145">
    <property type="entry name" value="DNAJ HOMOLOG SUBFAMILY A MEMBER 3, MITOCHONDRIAL"/>
    <property type="match status" value="1"/>
</dbReference>
<evidence type="ECO:0000313" key="4">
    <source>
        <dbReference type="Proteomes" id="UP001274830"/>
    </source>
</evidence>
<dbReference type="InterPro" id="IPR051938">
    <property type="entry name" value="Apopto_cytoskel_mod"/>
</dbReference>
<dbReference type="Gene3D" id="1.10.287.110">
    <property type="entry name" value="DnaJ domain"/>
    <property type="match status" value="1"/>
</dbReference>
<gene>
    <name evidence="3" type="ORF">LTR78_002786</name>
</gene>
<dbReference type="PRINTS" id="PR00625">
    <property type="entry name" value="JDOMAIN"/>
</dbReference>
<sequence>MSNPFALETLRVQVTSDKAIYKSEKERFNRLLSADAEEITEADRKAIINWSRAAITDYSQQLEKMEEIDRPSKEEKQIMQLLNELLMLGDQIAEFTSNFVKEFEEKFGTDEVAAERLGSLEEAAHRADAEVVQKGGVACASGVRAPKSAAQHPTITVTPPAAAAPILGHGLAAEHQSISHVSFISPEAPAEHVDTAQLTANWEDVDDEVDCDAGGEGLFESRDDPEGIYATLGVPPTATMPEIRKAYRDMMKQLHPDRNRDVEDAAARFADFKILYSETLGDEKKRTAYDNIQTADELEQLTRRVKQLTTR</sequence>
<dbReference type="Pfam" id="PF00226">
    <property type="entry name" value="DnaJ"/>
    <property type="match status" value="1"/>
</dbReference>
<dbReference type="PANTHER" id="PTHR44145:SF3">
    <property type="entry name" value="DNAJ HOMOLOG SUBFAMILY A MEMBER 3, MITOCHONDRIAL"/>
    <property type="match status" value="1"/>
</dbReference>
<reference evidence="3" key="1">
    <citation type="submission" date="2023-07" db="EMBL/GenBank/DDBJ databases">
        <title>Black Yeasts Isolated from many extreme environments.</title>
        <authorList>
            <person name="Coleine C."/>
            <person name="Stajich J.E."/>
            <person name="Selbmann L."/>
        </authorList>
    </citation>
    <scope>NUCLEOTIDE SEQUENCE</scope>
    <source>
        <strain evidence="3">CCFEE 5485</strain>
    </source>
</reference>
<proteinExistence type="predicted"/>
<accession>A0AAE0WSK7</accession>
<dbReference type="InterPro" id="IPR036869">
    <property type="entry name" value="J_dom_sf"/>
</dbReference>
<keyword evidence="4" id="KW-1185">Reference proteome</keyword>
<feature type="domain" description="J" evidence="2">
    <location>
        <begin position="227"/>
        <end position="293"/>
    </location>
</feature>
<dbReference type="SUPFAM" id="SSF46565">
    <property type="entry name" value="Chaperone J-domain"/>
    <property type="match status" value="1"/>
</dbReference>
<comment type="caution">
    <text evidence="3">The sequence shown here is derived from an EMBL/GenBank/DDBJ whole genome shotgun (WGS) entry which is preliminary data.</text>
</comment>
<dbReference type="EMBL" id="JAUTXT010000007">
    <property type="protein sequence ID" value="KAK3677248.1"/>
    <property type="molecule type" value="Genomic_DNA"/>
</dbReference>
<name>A0AAE0WSK7_9PEZI</name>
<dbReference type="SMART" id="SM00271">
    <property type="entry name" value="DnaJ"/>
    <property type="match status" value="1"/>
</dbReference>
<dbReference type="Proteomes" id="UP001274830">
    <property type="component" value="Unassembled WGS sequence"/>
</dbReference>
<organism evidence="3 4">
    <name type="scientific">Recurvomyces mirabilis</name>
    <dbReference type="NCBI Taxonomy" id="574656"/>
    <lineage>
        <taxon>Eukaryota</taxon>
        <taxon>Fungi</taxon>
        <taxon>Dikarya</taxon>
        <taxon>Ascomycota</taxon>
        <taxon>Pezizomycotina</taxon>
        <taxon>Dothideomycetes</taxon>
        <taxon>Dothideomycetidae</taxon>
        <taxon>Mycosphaerellales</taxon>
        <taxon>Teratosphaeriaceae</taxon>
        <taxon>Recurvomyces</taxon>
    </lineage>
</organism>
<evidence type="ECO:0000313" key="3">
    <source>
        <dbReference type="EMBL" id="KAK3677248.1"/>
    </source>
</evidence>
<dbReference type="CDD" id="cd06257">
    <property type="entry name" value="DnaJ"/>
    <property type="match status" value="1"/>
</dbReference>
<dbReference type="PROSITE" id="PS50076">
    <property type="entry name" value="DNAJ_2"/>
    <property type="match status" value="1"/>
</dbReference>
<evidence type="ECO:0000256" key="1">
    <source>
        <dbReference type="ARBA" id="ARBA00023186"/>
    </source>
</evidence>
<protein>
    <recommendedName>
        <fullName evidence="2">J domain-containing protein</fullName>
    </recommendedName>
</protein>
<dbReference type="AlphaFoldDB" id="A0AAE0WSK7"/>
<dbReference type="InterPro" id="IPR001623">
    <property type="entry name" value="DnaJ_domain"/>
</dbReference>
<evidence type="ECO:0000259" key="2">
    <source>
        <dbReference type="PROSITE" id="PS50076"/>
    </source>
</evidence>
<keyword evidence="1" id="KW-0143">Chaperone</keyword>